<comment type="caution">
    <text evidence="2">The sequence shown here is derived from an EMBL/GenBank/DDBJ whole genome shotgun (WGS) entry which is preliminary data.</text>
</comment>
<keyword evidence="1" id="KW-0732">Signal</keyword>
<dbReference type="EMBL" id="JARKIB010000043">
    <property type="protein sequence ID" value="KAJ7758001.1"/>
    <property type="molecule type" value="Genomic_DNA"/>
</dbReference>
<reference evidence="2" key="1">
    <citation type="submission" date="2023-03" db="EMBL/GenBank/DDBJ databases">
        <title>Massive genome expansion in bonnet fungi (Mycena s.s.) driven by repeated elements and novel gene families across ecological guilds.</title>
        <authorList>
            <consortium name="Lawrence Berkeley National Laboratory"/>
            <person name="Harder C.B."/>
            <person name="Miyauchi S."/>
            <person name="Viragh M."/>
            <person name="Kuo A."/>
            <person name="Thoen E."/>
            <person name="Andreopoulos B."/>
            <person name="Lu D."/>
            <person name="Skrede I."/>
            <person name="Drula E."/>
            <person name="Henrissat B."/>
            <person name="Morin E."/>
            <person name="Kohler A."/>
            <person name="Barry K."/>
            <person name="LaButti K."/>
            <person name="Morin E."/>
            <person name="Salamov A."/>
            <person name="Lipzen A."/>
            <person name="Mereny Z."/>
            <person name="Hegedus B."/>
            <person name="Baldrian P."/>
            <person name="Stursova M."/>
            <person name="Weitz H."/>
            <person name="Taylor A."/>
            <person name="Grigoriev I.V."/>
            <person name="Nagy L.G."/>
            <person name="Martin F."/>
            <person name="Kauserud H."/>
        </authorList>
    </citation>
    <scope>NUCLEOTIDE SEQUENCE</scope>
    <source>
        <strain evidence="2">CBHHK182m</strain>
    </source>
</reference>
<evidence type="ECO:0000256" key="1">
    <source>
        <dbReference type="SAM" id="SignalP"/>
    </source>
</evidence>
<name>A0AAD7J7T0_9AGAR</name>
<feature type="chain" id="PRO_5042031007" evidence="1">
    <location>
        <begin position="18"/>
        <end position="170"/>
    </location>
</feature>
<evidence type="ECO:0000313" key="2">
    <source>
        <dbReference type="EMBL" id="KAJ7758001.1"/>
    </source>
</evidence>
<evidence type="ECO:0000313" key="3">
    <source>
        <dbReference type="Proteomes" id="UP001215598"/>
    </source>
</evidence>
<dbReference type="AlphaFoldDB" id="A0AAD7J7T0"/>
<proteinExistence type="predicted"/>
<organism evidence="2 3">
    <name type="scientific">Mycena metata</name>
    <dbReference type="NCBI Taxonomy" id="1033252"/>
    <lineage>
        <taxon>Eukaryota</taxon>
        <taxon>Fungi</taxon>
        <taxon>Dikarya</taxon>
        <taxon>Basidiomycota</taxon>
        <taxon>Agaricomycotina</taxon>
        <taxon>Agaricomycetes</taxon>
        <taxon>Agaricomycetidae</taxon>
        <taxon>Agaricales</taxon>
        <taxon>Marasmiineae</taxon>
        <taxon>Mycenaceae</taxon>
        <taxon>Mycena</taxon>
    </lineage>
</organism>
<feature type="signal peptide" evidence="1">
    <location>
        <begin position="1"/>
        <end position="17"/>
    </location>
</feature>
<sequence length="170" mass="18105">MRFQFFFVAALLGLTASAPSKRTGPITEPVAGTVITTGTSIPLNYEDENPCHSGYTAITVWLSDAEPTGLDGNGNLAAGTFIEEFGSFLNPNFGLQPLPGTTVPPTSLVIPDISSYSSGSALYLTVVEANEVRSCPPVCLRFVRGRCRSQTALFQGTQAYEFFSVELVVA</sequence>
<keyword evidence="3" id="KW-1185">Reference proteome</keyword>
<dbReference type="Proteomes" id="UP001215598">
    <property type="component" value="Unassembled WGS sequence"/>
</dbReference>
<protein>
    <submittedName>
        <fullName evidence="2">Uncharacterized protein</fullName>
    </submittedName>
</protein>
<accession>A0AAD7J7T0</accession>
<gene>
    <name evidence="2" type="ORF">B0H16DRAFT_1314144</name>
</gene>